<dbReference type="InterPro" id="IPR039605">
    <property type="entry name" value="AHL"/>
</dbReference>
<keyword evidence="1 5" id="KW-0805">Transcription regulation</keyword>
<feature type="region of interest" description="Disordered" evidence="6">
    <location>
        <begin position="297"/>
        <end position="320"/>
    </location>
</feature>
<proteinExistence type="predicted"/>
<dbReference type="Gene3D" id="3.30.1330.80">
    <property type="entry name" value="Hypothetical protein, similar to alpha- acetolactate decarboxylase, domain 2"/>
    <property type="match status" value="1"/>
</dbReference>
<dbReference type="GO" id="GO:0005634">
    <property type="term" value="C:nucleus"/>
    <property type="evidence" value="ECO:0007669"/>
    <property type="project" value="UniProtKB-SubCell"/>
</dbReference>
<keyword evidence="2 5" id="KW-0238">DNA-binding</keyword>
<evidence type="ECO:0000256" key="4">
    <source>
        <dbReference type="ARBA" id="ARBA00023242"/>
    </source>
</evidence>
<evidence type="ECO:0000313" key="9">
    <source>
        <dbReference type="Proteomes" id="UP000250321"/>
    </source>
</evidence>
<reference evidence="8 9" key="1">
    <citation type="submission" date="2018-02" db="EMBL/GenBank/DDBJ databases">
        <title>Draft genome of wild Prunus yedoensis var. nudiflora.</title>
        <authorList>
            <person name="Baek S."/>
            <person name="Kim J.-H."/>
            <person name="Choi K."/>
            <person name="Kim G.-B."/>
            <person name="Cho A."/>
            <person name="Jang H."/>
            <person name="Shin C.-H."/>
            <person name="Yu H.-J."/>
            <person name="Mun J.-H."/>
        </authorList>
    </citation>
    <scope>NUCLEOTIDE SEQUENCE [LARGE SCALE GENOMIC DNA]</scope>
    <source>
        <strain evidence="9">cv. Jeju island</strain>
        <tissue evidence="8">Leaf</tissue>
    </source>
</reference>
<dbReference type="CDD" id="cd11378">
    <property type="entry name" value="DUF296"/>
    <property type="match status" value="1"/>
</dbReference>
<evidence type="ECO:0000259" key="7">
    <source>
        <dbReference type="PROSITE" id="PS51742"/>
    </source>
</evidence>
<feature type="domain" description="PPC" evidence="7">
    <location>
        <begin position="96"/>
        <end position="239"/>
    </location>
</feature>
<gene>
    <name evidence="8" type="ORF">Pyn_04066</name>
</gene>
<dbReference type="STRING" id="2094558.A0A314XVM7"/>
<protein>
    <recommendedName>
        <fullName evidence="5">AT-hook motif nuclear-localized protein</fullName>
    </recommendedName>
</protein>
<keyword evidence="4 5" id="KW-0539">Nucleus</keyword>
<comment type="domain">
    <text evidence="5">The PPC domain mediates interactions between AHL proteins.</text>
</comment>
<evidence type="ECO:0000313" key="8">
    <source>
        <dbReference type="EMBL" id="PQP98152.1"/>
    </source>
</evidence>
<feature type="compositionally biased region" description="Polar residues" evidence="6">
    <location>
        <begin position="7"/>
        <end position="23"/>
    </location>
</feature>
<comment type="caution">
    <text evidence="8">The sequence shown here is derived from an EMBL/GenBank/DDBJ whole genome shotgun (WGS) entry which is preliminary data.</text>
</comment>
<feature type="region of interest" description="Disordered" evidence="6">
    <location>
        <begin position="1"/>
        <end position="23"/>
    </location>
</feature>
<dbReference type="PANTHER" id="PTHR31500">
    <property type="entry name" value="AT-HOOK MOTIF NUCLEAR-LOCALIZED PROTEIN 9"/>
    <property type="match status" value="1"/>
</dbReference>
<keyword evidence="3 5" id="KW-0804">Transcription</keyword>
<dbReference type="Proteomes" id="UP000250321">
    <property type="component" value="Unassembled WGS sequence"/>
</dbReference>
<dbReference type="AlphaFoldDB" id="A0A314XVM7"/>
<evidence type="ECO:0000256" key="6">
    <source>
        <dbReference type="SAM" id="MobiDB-lite"/>
    </source>
</evidence>
<dbReference type="GO" id="GO:0003680">
    <property type="term" value="F:minor groove of adenine-thymine-rich DNA binding"/>
    <property type="evidence" value="ECO:0007669"/>
    <property type="project" value="UniProtKB-UniRule"/>
</dbReference>
<keyword evidence="9" id="KW-1185">Reference proteome</keyword>
<dbReference type="OrthoDB" id="1903967at2759"/>
<dbReference type="Pfam" id="PF03479">
    <property type="entry name" value="PCC"/>
    <property type="match status" value="1"/>
</dbReference>
<evidence type="ECO:0000256" key="1">
    <source>
        <dbReference type="ARBA" id="ARBA00023015"/>
    </source>
</evidence>
<dbReference type="InterPro" id="IPR005175">
    <property type="entry name" value="PPC_dom"/>
</dbReference>
<dbReference type="PANTHER" id="PTHR31500:SF56">
    <property type="entry name" value="AT-HOOK MOTIF NUCLEAR-LOCALIZED PROTEIN"/>
    <property type="match status" value="1"/>
</dbReference>
<sequence>MEEKESTFSGSPGNSGTESPPVTQMVTMPMAMDVNMSSEIINNNSNNPVQQQQQQKLQKLQRQQQLLLEVRKGRPPGSGNWQVLASLGELFANTAGGDFTPHVVTVSTGEDVAGKILSFSQKGPRGICVLSANGAVSNVTIRQPGSSGGILTYEGRFELLSLSGSFTVTEIGGVRNRTGGLSVSLAGPDGRVIGGGIAGLLTAASPIQIVVGSFTPNGYKAHKRKHYRENNVASPISGSLDTVTAATPISQAQPESESRLTAISPLPAQSHGEADKIMIQMQTSNALSTSAVWNGTGLKSEHRPSPDINVSVPGVSVTGE</sequence>
<comment type="subcellular location">
    <subcellularLocation>
        <location evidence="5">Nucleus</location>
    </subcellularLocation>
</comment>
<evidence type="ECO:0000256" key="2">
    <source>
        <dbReference type="ARBA" id="ARBA00023125"/>
    </source>
</evidence>
<evidence type="ECO:0000256" key="5">
    <source>
        <dbReference type="RuleBase" id="RU367031"/>
    </source>
</evidence>
<accession>A0A314XVM7</accession>
<dbReference type="PROSITE" id="PS51742">
    <property type="entry name" value="PPC"/>
    <property type="match status" value="1"/>
</dbReference>
<evidence type="ECO:0000256" key="3">
    <source>
        <dbReference type="ARBA" id="ARBA00023163"/>
    </source>
</evidence>
<organism evidence="8 9">
    <name type="scientific">Prunus yedoensis var. nudiflora</name>
    <dbReference type="NCBI Taxonomy" id="2094558"/>
    <lineage>
        <taxon>Eukaryota</taxon>
        <taxon>Viridiplantae</taxon>
        <taxon>Streptophyta</taxon>
        <taxon>Embryophyta</taxon>
        <taxon>Tracheophyta</taxon>
        <taxon>Spermatophyta</taxon>
        <taxon>Magnoliopsida</taxon>
        <taxon>eudicotyledons</taxon>
        <taxon>Gunneridae</taxon>
        <taxon>Pentapetalae</taxon>
        <taxon>rosids</taxon>
        <taxon>fabids</taxon>
        <taxon>Rosales</taxon>
        <taxon>Rosaceae</taxon>
        <taxon>Amygdaloideae</taxon>
        <taxon>Amygdaleae</taxon>
        <taxon>Prunus</taxon>
    </lineage>
</organism>
<dbReference type="EMBL" id="PJQY01001922">
    <property type="protein sequence ID" value="PQP98152.1"/>
    <property type="molecule type" value="Genomic_DNA"/>
</dbReference>
<comment type="function">
    <text evidence="5">Transcription factor that specifically binds AT-rich DNA sequences related to the nuclear matrix attachment regions (MARs).</text>
</comment>
<name>A0A314XVM7_PRUYE</name>
<dbReference type="SUPFAM" id="SSF117856">
    <property type="entry name" value="AF0104/ALDC/Ptd012-like"/>
    <property type="match status" value="1"/>
</dbReference>